<gene>
    <name evidence="1" type="ORF">Pth03_52630</name>
</gene>
<proteinExistence type="predicted"/>
<dbReference type="Proteomes" id="UP000605992">
    <property type="component" value="Unassembled WGS sequence"/>
</dbReference>
<protein>
    <submittedName>
        <fullName evidence="1">Uncharacterized protein</fullName>
    </submittedName>
</protein>
<organism evidence="1 2">
    <name type="scientific">Planotetraspora thailandica</name>
    <dbReference type="NCBI Taxonomy" id="487172"/>
    <lineage>
        <taxon>Bacteria</taxon>
        <taxon>Bacillati</taxon>
        <taxon>Actinomycetota</taxon>
        <taxon>Actinomycetes</taxon>
        <taxon>Streptosporangiales</taxon>
        <taxon>Streptosporangiaceae</taxon>
        <taxon>Planotetraspora</taxon>
    </lineage>
</organism>
<comment type="caution">
    <text evidence="1">The sequence shown here is derived from an EMBL/GenBank/DDBJ whole genome shotgun (WGS) entry which is preliminary data.</text>
</comment>
<name>A0A8J3V363_9ACTN</name>
<dbReference type="AlphaFoldDB" id="A0A8J3V363"/>
<keyword evidence="2" id="KW-1185">Reference proteome</keyword>
<dbReference type="EMBL" id="BOOR01000042">
    <property type="protein sequence ID" value="GII56874.1"/>
    <property type="molecule type" value="Genomic_DNA"/>
</dbReference>
<dbReference type="RefSeq" id="WP_203947013.1">
    <property type="nucleotide sequence ID" value="NZ_BOOR01000042.1"/>
</dbReference>
<accession>A0A8J3V363</accession>
<evidence type="ECO:0000313" key="1">
    <source>
        <dbReference type="EMBL" id="GII56874.1"/>
    </source>
</evidence>
<sequence>MSLDTPARFLTVAYGTPIDIGFLPKAPDGQDGRLLTLGWQAKLGTSFLPYDPEDELIGPYDSSA</sequence>
<evidence type="ECO:0000313" key="2">
    <source>
        <dbReference type="Proteomes" id="UP000605992"/>
    </source>
</evidence>
<reference evidence="1" key="1">
    <citation type="submission" date="2021-01" db="EMBL/GenBank/DDBJ databases">
        <title>Whole genome shotgun sequence of Planotetraspora thailandica NBRC 104271.</title>
        <authorList>
            <person name="Komaki H."/>
            <person name="Tamura T."/>
        </authorList>
    </citation>
    <scope>NUCLEOTIDE SEQUENCE</scope>
    <source>
        <strain evidence="1">NBRC 104271</strain>
    </source>
</reference>